<evidence type="ECO:0000259" key="5">
    <source>
        <dbReference type="PROSITE" id="PS50887"/>
    </source>
</evidence>
<dbReference type="Gene3D" id="3.30.70.270">
    <property type="match status" value="1"/>
</dbReference>
<dbReference type="InterPro" id="IPR013767">
    <property type="entry name" value="PAS_fold"/>
</dbReference>
<dbReference type="InterPro" id="IPR029787">
    <property type="entry name" value="Nucleotide_cyclase"/>
</dbReference>
<dbReference type="Proteomes" id="UP001164020">
    <property type="component" value="Chromosome"/>
</dbReference>
<dbReference type="SUPFAM" id="SSF55785">
    <property type="entry name" value="PYP-like sensor domain (PAS domain)"/>
    <property type="match status" value="1"/>
</dbReference>
<feature type="domain" description="GGDEF" evidence="5">
    <location>
        <begin position="181"/>
        <end position="319"/>
    </location>
</feature>
<dbReference type="PANTHER" id="PTHR45138">
    <property type="entry name" value="REGULATORY COMPONENTS OF SENSORY TRANSDUCTION SYSTEM"/>
    <property type="match status" value="1"/>
</dbReference>
<proteinExistence type="predicted"/>
<evidence type="ECO:0000259" key="3">
    <source>
        <dbReference type="PROSITE" id="PS50112"/>
    </source>
</evidence>
<protein>
    <recommendedName>
        <fullName evidence="1">diguanylate cyclase</fullName>
        <ecNumber evidence="1">2.7.7.65</ecNumber>
    </recommendedName>
</protein>
<feature type="domain" description="PAS" evidence="3">
    <location>
        <begin position="7"/>
        <end position="51"/>
    </location>
</feature>
<dbReference type="InterPro" id="IPR000700">
    <property type="entry name" value="PAS-assoc_C"/>
</dbReference>
<sequence length="323" mass="35515">MKAKKHHSDFAVRLMEHLVVPTFVLDRNGQVIIWNKSCERLTGIKANEILGTRQHWTGFYTAERPCLADLVIAHDAAQIPSLYTVDCSSDPDRGIFSAENWCHLPIVGGLRYLAIDAGPIHDEEGNLIAVVETLRDITVQKEAQDKLEVLVRQDSLTGIPNRRLFDEYLVAEWQIATGTNHPLALLMIDIDHFKSYNDSLGHQAGDHCLKHIAALISRQTRRDCDVSARYGGEEFAVILPRTNLAGAVAVAKRITRAVSLARIRNPGLGASAKLTLSIGAAAYDDENRPNTPTELLQTADAALYSAKQSGRACVRTHVAELAA</sequence>
<dbReference type="Pfam" id="PF00989">
    <property type="entry name" value="PAS"/>
    <property type="match status" value="1"/>
</dbReference>
<dbReference type="InterPro" id="IPR035965">
    <property type="entry name" value="PAS-like_dom_sf"/>
</dbReference>
<dbReference type="GO" id="GO:0052621">
    <property type="term" value="F:diguanylate cyclase activity"/>
    <property type="evidence" value="ECO:0007669"/>
    <property type="project" value="UniProtKB-EC"/>
</dbReference>
<evidence type="ECO:0000313" key="7">
    <source>
        <dbReference type="Proteomes" id="UP001164020"/>
    </source>
</evidence>
<dbReference type="PROSITE" id="PS50113">
    <property type="entry name" value="PAC"/>
    <property type="match status" value="1"/>
</dbReference>
<dbReference type="SMART" id="SM00267">
    <property type="entry name" value="GGDEF"/>
    <property type="match status" value="1"/>
</dbReference>
<gene>
    <name evidence="6" type="ORF">OH818_27185</name>
</gene>
<feature type="domain" description="PAC" evidence="4">
    <location>
        <begin position="96"/>
        <end position="149"/>
    </location>
</feature>
<dbReference type="InterPro" id="IPR050469">
    <property type="entry name" value="Diguanylate_Cyclase"/>
</dbReference>
<comment type="catalytic activity">
    <reaction evidence="2">
        <text>2 GTP = 3',3'-c-di-GMP + 2 diphosphate</text>
        <dbReference type="Rhea" id="RHEA:24898"/>
        <dbReference type="ChEBI" id="CHEBI:33019"/>
        <dbReference type="ChEBI" id="CHEBI:37565"/>
        <dbReference type="ChEBI" id="CHEBI:58805"/>
        <dbReference type="EC" id="2.7.7.65"/>
    </reaction>
</comment>
<dbReference type="SUPFAM" id="SSF55073">
    <property type="entry name" value="Nucleotide cyclase"/>
    <property type="match status" value="1"/>
</dbReference>
<dbReference type="SMART" id="SM00091">
    <property type="entry name" value="PAS"/>
    <property type="match status" value="1"/>
</dbReference>
<keyword evidence="6" id="KW-0548">Nucleotidyltransferase</keyword>
<name>A0ABY7C1X1_9HYPH</name>
<dbReference type="InterPro" id="IPR043128">
    <property type="entry name" value="Rev_trsase/Diguanyl_cyclase"/>
</dbReference>
<evidence type="ECO:0000313" key="6">
    <source>
        <dbReference type="EMBL" id="WAP68860.1"/>
    </source>
</evidence>
<dbReference type="EC" id="2.7.7.65" evidence="1"/>
<dbReference type="PANTHER" id="PTHR45138:SF9">
    <property type="entry name" value="DIGUANYLATE CYCLASE DGCM-RELATED"/>
    <property type="match status" value="1"/>
</dbReference>
<dbReference type="PROSITE" id="PS50887">
    <property type="entry name" value="GGDEF"/>
    <property type="match status" value="1"/>
</dbReference>
<keyword evidence="7" id="KW-1185">Reference proteome</keyword>
<dbReference type="CDD" id="cd01949">
    <property type="entry name" value="GGDEF"/>
    <property type="match status" value="1"/>
</dbReference>
<accession>A0ABY7C1X1</accession>
<dbReference type="CDD" id="cd00130">
    <property type="entry name" value="PAS"/>
    <property type="match status" value="1"/>
</dbReference>
<dbReference type="InterPro" id="IPR000014">
    <property type="entry name" value="PAS"/>
</dbReference>
<reference evidence="6" key="1">
    <citation type="submission" date="2022-12" db="EMBL/GenBank/DDBJ databases">
        <title>Jiella pelagia sp. nov., isolated from phosphonate enriched culture of Northwest Pacific surface seawater.</title>
        <authorList>
            <person name="Shin D.Y."/>
            <person name="Hwang C.Y."/>
        </authorList>
    </citation>
    <scope>NUCLEOTIDE SEQUENCE</scope>
    <source>
        <strain evidence="6">HL-NP1</strain>
    </source>
</reference>
<dbReference type="PROSITE" id="PS50112">
    <property type="entry name" value="PAS"/>
    <property type="match status" value="1"/>
</dbReference>
<dbReference type="Gene3D" id="3.30.450.20">
    <property type="entry name" value="PAS domain"/>
    <property type="match status" value="1"/>
</dbReference>
<evidence type="ECO:0000256" key="2">
    <source>
        <dbReference type="ARBA" id="ARBA00034247"/>
    </source>
</evidence>
<organism evidence="6 7">
    <name type="scientific">Jiella pelagia</name>
    <dbReference type="NCBI Taxonomy" id="2986949"/>
    <lineage>
        <taxon>Bacteria</taxon>
        <taxon>Pseudomonadati</taxon>
        <taxon>Pseudomonadota</taxon>
        <taxon>Alphaproteobacteria</taxon>
        <taxon>Hyphomicrobiales</taxon>
        <taxon>Aurantimonadaceae</taxon>
        <taxon>Jiella</taxon>
    </lineage>
</organism>
<evidence type="ECO:0000259" key="4">
    <source>
        <dbReference type="PROSITE" id="PS50113"/>
    </source>
</evidence>
<dbReference type="RefSeq" id="WP_268881292.1">
    <property type="nucleotide sequence ID" value="NZ_CP114029.1"/>
</dbReference>
<keyword evidence="6" id="KW-0808">Transferase</keyword>
<dbReference type="NCBIfam" id="TIGR00254">
    <property type="entry name" value="GGDEF"/>
    <property type="match status" value="1"/>
</dbReference>
<dbReference type="InterPro" id="IPR000160">
    <property type="entry name" value="GGDEF_dom"/>
</dbReference>
<dbReference type="EMBL" id="CP114029">
    <property type="protein sequence ID" value="WAP68860.1"/>
    <property type="molecule type" value="Genomic_DNA"/>
</dbReference>
<evidence type="ECO:0000256" key="1">
    <source>
        <dbReference type="ARBA" id="ARBA00012528"/>
    </source>
</evidence>
<dbReference type="Pfam" id="PF00990">
    <property type="entry name" value="GGDEF"/>
    <property type="match status" value="1"/>
</dbReference>